<keyword evidence="2" id="KW-0813">Transport</keyword>
<dbReference type="PANTHER" id="PTHR43820">
    <property type="entry name" value="HIGH-AFFINITY BRANCHED-CHAIN AMINO ACID TRANSPORT ATP-BINDING PROTEIN LIVF"/>
    <property type="match status" value="1"/>
</dbReference>
<keyword evidence="3" id="KW-0547">Nucleotide-binding</keyword>
<gene>
    <name evidence="7" type="ORF">E6K71_07385</name>
</gene>
<dbReference type="SUPFAM" id="SSF52540">
    <property type="entry name" value="P-loop containing nucleoside triphosphate hydrolases"/>
    <property type="match status" value="1"/>
</dbReference>
<dbReference type="GO" id="GO:0015807">
    <property type="term" value="P:L-amino acid transport"/>
    <property type="evidence" value="ECO:0007669"/>
    <property type="project" value="TreeGrafter"/>
</dbReference>
<dbReference type="GO" id="GO:0005524">
    <property type="term" value="F:ATP binding"/>
    <property type="evidence" value="ECO:0007669"/>
    <property type="project" value="UniProtKB-KW"/>
</dbReference>
<dbReference type="EMBL" id="VBOR01000077">
    <property type="protein sequence ID" value="TMQ48353.1"/>
    <property type="molecule type" value="Genomic_DNA"/>
</dbReference>
<dbReference type="GO" id="GO:0016887">
    <property type="term" value="F:ATP hydrolysis activity"/>
    <property type="evidence" value="ECO:0007669"/>
    <property type="project" value="InterPro"/>
</dbReference>
<dbReference type="PROSITE" id="PS50893">
    <property type="entry name" value="ABC_TRANSPORTER_2"/>
    <property type="match status" value="1"/>
</dbReference>
<evidence type="ECO:0000256" key="3">
    <source>
        <dbReference type="ARBA" id="ARBA00022741"/>
    </source>
</evidence>
<dbReference type="InterPro" id="IPR027417">
    <property type="entry name" value="P-loop_NTPase"/>
</dbReference>
<evidence type="ECO:0000256" key="4">
    <source>
        <dbReference type="ARBA" id="ARBA00022840"/>
    </source>
</evidence>
<name>A0A538SAE7_UNCEI</name>
<dbReference type="InterPro" id="IPR052156">
    <property type="entry name" value="BCAA_Transport_ATP-bd_LivF"/>
</dbReference>
<dbReference type="Gene3D" id="3.40.50.300">
    <property type="entry name" value="P-loop containing nucleotide triphosphate hydrolases"/>
    <property type="match status" value="1"/>
</dbReference>
<organism evidence="7 8">
    <name type="scientific">Eiseniibacteriota bacterium</name>
    <dbReference type="NCBI Taxonomy" id="2212470"/>
    <lineage>
        <taxon>Bacteria</taxon>
        <taxon>Candidatus Eiseniibacteriota</taxon>
    </lineage>
</organism>
<dbReference type="Pfam" id="PF00005">
    <property type="entry name" value="ABC_tran"/>
    <property type="match status" value="1"/>
</dbReference>
<dbReference type="Proteomes" id="UP000316292">
    <property type="component" value="Unassembled WGS sequence"/>
</dbReference>
<comment type="caution">
    <text evidence="7">The sequence shown here is derived from an EMBL/GenBank/DDBJ whole genome shotgun (WGS) entry which is preliminary data.</text>
</comment>
<dbReference type="InterPro" id="IPR017871">
    <property type="entry name" value="ABC_transporter-like_CS"/>
</dbReference>
<dbReference type="PANTHER" id="PTHR43820:SF4">
    <property type="entry name" value="HIGH-AFFINITY BRANCHED-CHAIN AMINO ACID TRANSPORT ATP-BINDING PROTEIN LIVF"/>
    <property type="match status" value="1"/>
</dbReference>
<evidence type="ECO:0000256" key="1">
    <source>
        <dbReference type="ARBA" id="ARBA00005417"/>
    </source>
</evidence>
<evidence type="ECO:0000259" key="6">
    <source>
        <dbReference type="PROSITE" id="PS50893"/>
    </source>
</evidence>
<evidence type="ECO:0000313" key="7">
    <source>
        <dbReference type="EMBL" id="TMQ48353.1"/>
    </source>
</evidence>
<dbReference type="InterPro" id="IPR003593">
    <property type="entry name" value="AAA+_ATPase"/>
</dbReference>
<accession>A0A538SAE7</accession>
<proteinExistence type="inferred from homology"/>
<sequence length="285" mass="30278">MALLEASNLTVGYSEVPILRGVSLSLDSGEIVAVVGPNGAGKSTLIKAIFGLLKPVEGSVTLEGRDITGWAPEAIVALGMSYVPQVSNVFRTLTVRENLEMGAYLLNFGPSGALSAWTAGLRERIARALGFTPHPRYYSAKRLDSGAIDARTDEILRLFPDLRTRVRERTGNLSGGQQQMVAIARALILKPKILLIDEPSAGLAPKLVDALFLQIAAVNAAGTAIVLVEQNARKALQLAHRGYVLEAGRNRLTDQADRILTNPEIGQMFLGGATAVSGDSTEPPA</sequence>
<comment type="similarity">
    <text evidence="1">Belongs to the ABC transporter superfamily.</text>
</comment>
<reference evidence="7 8" key="1">
    <citation type="journal article" date="2019" name="Nat. Microbiol.">
        <title>Mediterranean grassland soil C-N compound turnover is dependent on rainfall and depth, and is mediated by genomically divergent microorganisms.</title>
        <authorList>
            <person name="Diamond S."/>
            <person name="Andeer P.F."/>
            <person name="Li Z."/>
            <person name="Crits-Christoph A."/>
            <person name="Burstein D."/>
            <person name="Anantharaman K."/>
            <person name="Lane K.R."/>
            <person name="Thomas B.C."/>
            <person name="Pan C."/>
            <person name="Northen T.R."/>
            <person name="Banfield J.F."/>
        </authorList>
    </citation>
    <scope>NUCLEOTIDE SEQUENCE [LARGE SCALE GENOMIC DNA]</scope>
    <source>
        <strain evidence="7">WS_1</strain>
    </source>
</reference>
<dbReference type="AlphaFoldDB" id="A0A538SAE7"/>
<evidence type="ECO:0000256" key="2">
    <source>
        <dbReference type="ARBA" id="ARBA00022448"/>
    </source>
</evidence>
<protein>
    <submittedName>
        <fullName evidence="7">ABC transporter ATP-binding protein</fullName>
    </submittedName>
</protein>
<keyword evidence="4 7" id="KW-0067">ATP-binding</keyword>
<dbReference type="GO" id="GO:0015658">
    <property type="term" value="F:branched-chain amino acid transmembrane transporter activity"/>
    <property type="evidence" value="ECO:0007669"/>
    <property type="project" value="TreeGrafter"/>
</dbReference>
<dbReference type="InterPro" id="IPR003439">
    <property type="entry name" value="ABC_transporter-like_ATP-bd"/>
</dbReference>
<dbReference type="PROSITE" id="PS00211">
    <property type="entry name" value="ABC_TRANSPORTER_1"/>
    <property type="match status" value="1"/>
</dbReference>
<evidence type="ECO:0000313" key="8">
    <source>
        <dbReference type="Proteomes" id="UP000316292"/>
    </source>
</evidence>
<feature type="domain" description="ABC transporter" evidence="6">
    <location>
        <begin position="4"/>
        <end position="272"/>
    </location>
</feature>
<keyword evidence="5" id="KW-0029">Amino-acid transport</keyword>
<dbReference type="CDD" id="cd03224">
    <property type="entry name" value="ABC_TM1139_LivF_branched"/>
    <property type="match status" value="1"/>
</dbReference>
<evidence type="ECO:0000256" key="5">
    <source>
        <dbReference type="ARBA" id="ARBA00022970"/>
    </source>
</evidence>
<dbReference type="SMART" id="SM00382">
    <property type="entry name" value="AAA"/>
    <property type="match status" value="1"/>
</dbReference>